<keyword evidence="1" id="KW-0813">Transport</keyword>
<dbReference type="Gene3D" id="1.20.210.10">
    <property type="entry name" value="Cytochrome c oxidase-like, subunit I domain"/>
    <property type="match status" value="1"/>
</dbReference>
<proteinExistence type="inferred from homology"/>
<dbReference type="GO" id="GO:0046872">
    <property type="term" value="F:metal ion binding"/>
    <property type="evidence" value="ECO:0007669"/>
    <property type="project" value="UniProtKB-KW"/>
</dbReference>
<dbReference type="GO" id="GO:0006123">
    <property type="term" value="P:mitochondrial electron transport, cytochrome c to oxygen"/>
    <property type="evidence" value="ECO:0007669"/>
    <property type="project" value="TreeGrafter"/>
</dbReference>
<dbReference type="InterPro" id="IPR023616">
    <property type="entry name" value="Cyt_c_oxase-like_su1_dom"/>
</dbReference>
<organism evidence="5">
    <name type="scientific">Sesamum calycinum</name>
    <dbReference type="NCBI Taxonomy" id="2727403"/>
    <lineage>
        <taxon>Eukaryota</taxon>
        <taxon>Viridiplantae</taxon>
        <taxon>Streptophyta</taxon>
        <taxon>Embryophyta</taxon>
        <taxon>Tracheophyta</taxon>
        <taxon>Spermatophyta</taxon>
        <taxon>Magnoliopsida</taxon>
        <taxon>eudicotyledons</taxon>
        <taxon>Gunneridae</taxon>
        <taxon>Pentapetalae</taxon>
        <taxon>asterids</taxon>
        <taxon>lamiids</taxon>
        <taxon>Lamiales</taxon>
        <taxon>Pedaliaceae</taxon>
        <taxon>Sesamum</taxon>
    </lineage>
</organism>
<sequence>MKPTHRAYGDLYCSRVSSAGDVGRLCSFSGLVGKCGVSFLGGSQDRDLVVDGSRNENGEETTLVAVREKRQRVHLSITIGGLVGIVLENSGLDIALHDTYYVVAHFHYVLSMGAVFALFVGFHYWVGQSPPSAATAIRADNEYWCSASRWTRSWPEPRPSSPPQDEPADVALVFPSLKVVSQPLPIPIGSSSVGSTVTGPTVHRPRPWP</sequence>
<feature type="compositionally biased region" description="Low complexity" evidence="2">
    <location>
        <begin position="190"/>
        <end position="202"/>
    </location>
</feature>
<keyword evidence="1" id="KW-0679">Respiratory chain</keyword>
<keyword evidence="1" id="KW-0496">Mitochondrion</keyword>
<dbReference type="GO" id="GO:0020037">
    <property type="term" value="F:heme binding"/>
    <property type="evidence" value="ECO:0007669"/>
    <property type="project" value="InterPro"/>
</dbReference>
<keyword evidence="1" id="KW-0479">Metal-binding</keyword>
<protein>
    <recommendedName>
        <fullName evidence="1">Cytochrome c oxidase subunit 1</fullName>
        <ecNumber evidence="1">7.1.1.9</ecNumber>
    </recommendedName>
</protein>
<comment type="pathway">
    <text evidence="1">Energy metabolism; oxidative phosphorylation.</text>
</comment>
<dbReference type="InterPro" id="IPR036927">
    <property type="entry name" value="Cyt_c_oxase-like_su1_sf"/>
</dbReference>
<dbReference type="PANTHER" id="PTHR10422">
    <property type="entry name" value="CYTOCHROME C OXIDASE SUBUNIT 1"/>
    <property type="match status" value="1"/>
</dbReference>
<dbReference type="EC" id="7.1.1.9" evidence="1"/>
<feature type="transmembrane region" description="Helical" evidence="3">
    <location>
        <begin position="73"/>
        <end position="92"/>
    </location>
</feature>
<dbReference type="GO" id="GO:0015990">
    <property type="term" value="P:electron transport coupled proton transport"/>
    <property type="evidence" value="ECO:0007669"/>
    <property type="project" value="TreeGrafter"/>
</dbReference>
<dbReference type="GO" id="GO:0005743">
    <property type="term" value="C:mitochondrial inner membrane"/>
    <property type="evidence" value="ECO:0007669"/>
    <property type="project" value="UniProtKB-SubCell"/>
</dbReference>
<dbReference type="GO" id="GO:0004129">
    <property type="term" value="F:cytochrome-c oxidase activity"/>
    <property type="evidence" value="ECO:0007669"/>
    <property type="project" value="UniProtKB-EC"/>
</dbReference>
<keyword evidence="1" id="KW-0408">Iron</keyword>
<dbReference type="Pfam" id="PF00115">
    <property type="entry name" value="COX1"/>
    <property type="match status" value="1"/>
</dbReference>
<dbReference type="PRINTS" id="PR01165">
    <property type="entry name" value="CYCOXIDASEI"/>
</dbReference>
<accession>A0AAW2MPL2</accession>
<dbReference type="AlphaFoldDB" id="A0AAW2MPL2"/>
<keyword evidence="1" id="KW-0999">Mitochondrion inner membrane</keyword>
<keyword evidence="3" id="KW-1133">Transmembrane helix</keyword>
<comment type="subcellular location">
    <subcellularLocation>
        <location evidence="1">Mitochondrion inner membrane</location>
        <topology evidence="1">Multi-pass membrane protein</topology>
    </subcellularLocation>
</comment>
<keyword evidence="1 3" id="KW-0472">Membrane</keyword>
<gene>
    <name evidence="5" type="ORF">Scaly_2212500</name>
</gene>
<keyword evidence="1" id="KW-0249">Electron transport</keyword>
<evidence type="ECO:0000256" key="2">
    <source>
        <dbReference type="SAM" id="MobiDB-lite"/>
    </source>
</evidence>
<comment type="catalytic activity">
    <reaction evidence="1">
        <text>4 Fe(II)-[cytochrome c] + O2 + 8 H(+)(in) = 4 Fe(III)-[cytochrome c] + 2 H2O + 4 H(+)(out)</text>
        <dbReference type="Rhea" id="RHEA:11436"/>
        <dbReference type="Rhea" id="RHEA-COMP:10350"/>
        <dbReference type="Rhea" id="RHEA-COMP:14399"/>
        <dbReference type="ChEBI" id="CHEBI:15377"/>
        <dbReference type="ChEBI" id="CHEBI:15378"/>
        <dbReference type="ChEBI" id="CHEBI:15379"/>
        <dbReference type="ChEBI" id="CHEBI:29033"/>
        <dbReference type="ChEBI" id="CHEBI:29034"/>
        <dbReference type="EC" id="7.1.1.9"/>
    </reaction>
</comment>
<name>A0AAW2MPL2_9LAMI</name>
<comment type="similarity">
    <text evidence="1">Belongs to the heme-copper respiratory oxidase family.</text>
</comment>
<reference evidence="5" key="1">
    <citation type="submission" date="2020-06" db="EMBL/GenBank/DDBJ databases">
        <authorList>
            <person name="Li T."/>
            <person name="Hu X."/>
            <person name="Zhang T."/>
            <person name="Song X."/>
            <person name="Zhang H."/>
            <person name="Dai N."/>
            <person name="Sheng W."/>
            <person name="Hou X."/>
            <person name="Wei L."/>
        </authorList>
    </citation>
    <scope>NUCLEOTIDE SEQUENCE</scope>
    <source>
        <strain evidence="5">KEN8</strain>
        <tissue evidence="5">Leaf</tissue>
    </source>
</reference>
<dbReference type="SUPFAM" id="SSF81442">
    <property type="entry name" value="Cytochrome c oxidase subunit I-like"/>
    <property type="match status" value="1"/>
</dbReference>
<evidence type="ECO:0000256" key="3">
    <source>
        <dbReference type="SAM" id="Phobius"/>
    </source>
</evidence>
<dbReference type="InterPro" id="IPR000883">
    <property type="entry name" value="Cyt_C_Oxase_1"/>
</dbReference>
<dbReference type="PANTHER" id="PTHR10422:SF18">
    <property type="entry name" value="CYTOCHROME C OXIDASE SUBUNIT 1"/>
    <property type="match status" value="1"/>
</dbReference>
<dbReference type="EMBL" id="JACGWM010000013">
    <property type="protein sequence ID" value="KAL0333110.1"/>
    <property type="molecule type" value="Genomic_DNA"/>
</dbReference>
<dbReference type="PROSITE" id="PS50855">
    <property type="entry name" value="COX1"/>
    <property type="match status" value="1"/>
</dbReference>
<evidence type="ECO:0000313" key="5">
    <source>
        <dbReference type="EMBL" id="KAL0333110.1"/>
    </source>
</evidence>
<reference evidence="5" key="2">
    <citation type="journal article" date="2024" name="Plant">
        <title>Genomic evolution and insights into agronomic trait innovations of Sesamum species.</title>
        <authorList>
            <person name="Miao H."/>
            <person name="Wang L."/>
            <person name="Qu L."/>
            <person name="Liu H."/>
            <person name="Sun Y."/>
            <person name="Le M."/>
            <person name="Wang Q."/>
            <person name="Wei S."/>
            <person name="Zheng Y."/>
            <person name="Lin W."/>
            <person name="Duan Y."/>
            <person name="Cao H."/>
            <person name="Xiong S."/>
            <person name="Wang X."/>
            <person name="Wei L."/>
            <person name="Li C."/>
            <person name="Ma Q."/>
            <person name="Ju M."/>
            <person name="Zhao R."/>
            <person name="Li G."/>
            <person name="Mu C."/>
            <person name="Tian Q."/>
            <person name="Mei H."/>
            <person name="Zhang T."/>
            <person name="Gao T."/>
            <person name="Zhang H."/>
        </authorList>
    </citation>
    <scope>NUCLEOTIDE SEQUENCE</scope>
    <source>
        <strain evidence="5">KEN8</strain>
    </source>
</reference>
<keyword evidence="1" id="KW-0349">Heme</keyword>
<comment type="caution">
    <text evidence="5">The sequence shown here is derived from an EMBL/GenBank/DDBJ whole genome shotgun (WGS) entry which is preliminary data.</text>
</comment>
<evidence type="ECO:0000259" key="4">
    <source>
        <dbReference type="PROSITE" id="PS50855"/>
    </source>
</evidence>
<evidence type="ECO:0000256" key="1">
    <source>
        <dbReference type="RuleBase" id="RU000369"/>
    </source>
</evidence>
<feature type="transmembrane region" description="Helical" evidence="3">
    <location>
        <begin position="104"/>
        <end position="126"/>
    </location>
</feature>
<keyword evidence="1 3" id="KW-0812">Transmembrane</keyword>
<comment type="function">
    <text evidence="1">Component of the cytochrome c oxidase, the last enzyme in the mitochondrial electron transport chain which drives oxidative phosphorylation. The respiratory chain contains 3 multisubunit complexes succinate dehydrogenase (complex II, CII), ubiquinol-cytochrome c oxidoreductase (cytochrome b-c1 complex, complex III, CIII) and cytochrome c oxidase (complex IV, CIV), that cooperate to transfer electrons derived from NADH and succinate to molecular oxygen, creating an electrochemical gradient over the inner membrane that drives transmembrane transport and the ATP synthase. Cytochrome c oxidase is the component of the respiratory chain that catalyzes the reduction of oxygen to water. Electrons originating from reduced cytochrome c in the intermembrane space (IMS) are transferred via the dinuclear copper A center (CU(A)) of subunit 2 and heme A of subunit 1 to the active site in subunit 1, a binuclear center (BNC) formed by heme A3 and copper B (CU(B)). The BNC reduces molecular oxygen to 2 water molecules using 4 electrons from cytochrome c in the IMS and 4 protons from the mitochondrial matrix.</text>
</comment>
<feature type="domain" description="Cytochrome oxidase subunit I profile" evidence="4">
    <location>
        <begin position="75"/>
        <end position="125"/>
    </location>
</feature>
<feature type="region of interest" description="Disordered" evidence="2">
    <location>
        <begin position="190"/>
        <end position="209"/>
    </location>
</feature>
<keyword evidence="1" id="KW-0186">Copper</keyword>